<comment type="caution">
    <text evidence="3">The sequence shown here is derived from an EMBL/GenBank/DDBJ whole genome shotgun (WGS) entry which is preliminary data.</text>
</comment>
<proteinExistence type="predicted"/>
<dbReference type="PANTHER" id="PTHR46797:SF1">
    <property type="entry name" value="METHYLPHOSPHONATE SYNTHASE"/>
    <property type="match status" value="1"/>
</dbReference>
<dbReference type="Pfam" id="PF01381">
    <property type="entry name" value="HTH_3"/>
    <property type="match status" value="1"/>
</dbReference>
<dbReference type="PROSITE" id="PS50943">
    <property type="entry name" value="HTH_CROC1"/>
    <property type="match status" value="1"/>
</dbReference>
<protein>
    <submittedName>
        <fullName evidence="3">DNA-binding protein</fullName>
    </submittedName>
</protein>
<dbReference type="AlphaFoldDB" id="A0A317T521"/>
<gene>
    <name evidence="3" type="ORF">CR164_11305</name>
</gene>
<dbReference type="GO" id="GO:0003700">
    <property type="term" value="F:DNA-binding transcription factor activity"/>
    <property type="evidence" value="ECO:0007669"/>
    <property type="project" value="TreeGrafter"/>
</dbReference>
<accession>A0A317T521</accession>
<dbReference type="SUPFAM" id="SSF51182">
    <property type="entry name" value="RmlC-like cupins"/>
    <property type="match status" value="1"/>
</dbReference>
<dbReference type="Pfam" id="PF07883">
    <property type="entry name" value="Cupin_2"/>
    <property type="match status" value="1"/>
</dbReference>
<organism evidence="3 4">
    <name type="scientific">Prosthecochloris marina</name>
    <dbReference type="NCBI Taxonomy" id="2017681"/>
    <lineage>
        <taxon>Bacteria</taxon>
        <taxon>Pseudomonadati</taxon>
        <taxon>Chlorobiota</taxon>
        <taxon>Chlorobiia</taxon>
        <taxon>Chlorobiales</taxon>
        <taxon>Chlorobiaceae</taxon>
        <taxon>Prosthecochloris</taxon>
    </lineage>
</organism>
<dbReference type="InterPro" id="IPR014710">
    <property type="entry name" value="RmlC-like_jellyroll"/>
</dbReference>
<dbReference type="InterPro" id="IPR010982">
    <property type="entry name" value="Lambda_DNA-bd_dom_sf"/>
</dbReference>
<dbReference type="Proteomes" id="UP000246278">
    <property type="component" value="Unassembled WGS sequence"/>
</dbReference>
<dbReference type="Gene3D" id="2.60.120.10">
    <property type="entry name" value="Jelly Rolls"/>
    <property type="match status" value="1"/>
</dbReference>
<dbReference type="EMBL" id="PDNZ01000008">
    <property type="protein sequence ID" value="PWW81320.1"/>
    <property type="molecule type" value="Genomic_DNA"/>
</dbReference>
<evidence type="ECO:0000313" key="3">
    <source>
        <dbReference type="EMBL" id="PWW81320.1"/>
    </source>
</evidence>
<dbReference type="InterPro" id="IPR050807">
    <property type="entry name" value="TransReg_Diox_bact_type"/>
</dbReference>
<dbReference type="InterPro" id="IPR011051">
    <property type="entry name" value="RmlC_Cupin_sf"/>
</dbReference>
<dbReference type="GO" id="GO:0003677">
    <property type="term" value="F:DNA binding"/>
    <property type="evidence" value="ECO:0007669"/>
    <property type="project" value="UniProtKB-KW"/>
</dbReference>
<keyword evidence="1 3" id="KW-0238">DNA-binding</keyword>
<dbReference type="RefSeq" id="WP_110024108.1">
    <property type="nucleotide sequence ID" value="NZ_PDNZ01000008.1"/>
</dbReference>
<dbReference type="PANTHER" id="PTHR46797">
    <property type="entry name" value="HTH-TYPE TRANSCRIPTIONAL REGULATOR"/>
    <property type="match status" value="1"/>
</dbReference>
<feature type="domain" description="HTH cro/C1-type" evidence="2">
    <location>
        <begin position="9"/>
        <end position="63"/>
    </location>
</feature>
<dbReference type="OrthoDB" id="680346at2"/>
<dbReference type="InterPro" id="IPR001387">
    <property type="entry name" value="Cro/C1-type_HTH"/>
</dbReference>
<dbReference type="CDD" id="cd00093">
    <property type="entry name" value="HTH_XRE"/>
    <property type="match status" value="1"/>
</dbReference>
<dbReference type="Gene3D" id="1.10.260.40">
    <property type="entry name" value="lambda repressor-like DNA-binding domains"/>
    <property type="match status" value="1"/>
</dbReference>
<sequence length="172" mass="19130">MKQLDFSVLKTLRQKRKMTAEQLASEANVTRATIAKIEAGFDNPRVQTIEALASVFQLSAGDLIRLAEGGRIEEARTEPYSQDGCSGTRFFFRNQEMYLLKAVKGSKTIFEHNLHEDTMETCIVLSGQLTVQVGEQSLHLASGSAATFHAMHEHSFSIGEDANFLLIHTRNV</sequence>
<evidence type="ECO:0000256" key="1">
    <source>
        <dbReference type="ARBA" id="ARBA00023125"/>
    </source>
</evidence>
<evidence type="ECO:0000259" key="2">
    <source>
        <dbReference type="PROSITE" id="PS50943"/>
    </source>
</evidence>
<name>A0A317T521_9CHLB</name>
<dbReference type="SUPFAM" id="SSF47413">
    <property type="entry name" value="lambda repressor-like DNA-binding domains"/>
    <property type="match status" value="1"/>
</dbReference>
<keyword evidence="4" id="KW-1185">Reference proteome</keyword>
<dbReference type="SMART" id="SM00530">
    <property type="entry name" value="HTH_XRE"/>
    <property type="match status" value="1"/>
</dbReference>
<evidence type="ECO:0000313" key="4">
    <source>
        <dbReference type="Proteomes" id="UP000246278"/>
    </source>
</evidence>
<dbReference type="GO" id="GO:0005829">
    <property type="term" value="C:cytosol"/>
    <property type="evidence" value="ECO:0007669"/>
    <property type="project" value="TreeGrafter"/>
</dbReference>
<dbReference type="InterPro" id="IPR013096">
    <property type="entry name" value="Cupin_2"/>
</dbReference>
<reference evidence="4" key="1">
    <citation type="submission" date="2017-10" db="EMBL/GenBank/DDBJ databases">
        <authorList>
            <person name="Gaisin V.A."/>
            <person name="Rysina M.S."/>
            <person name="Grouzdev D.S."/>
        </authorList>
    </citation>
    <scope>NUCLEOTIDE SEQUENCE [LARGE SCALE GENOMIC DNA]</scope>
    <source>
        <strain evidence="4">V1</strain>
    </source>
</reference>